<protein>
    <submittedName>
        <fullName evidence="1">Uncharacterized protein</fullName>
    </submittedName>
</protein>
<dbReference type="HOGENOM" id="CLU_2336685_0_0_1"/>
<organism evidence="1 2">
    <name type="scientific">Leersia perrieri</name>
    <dbReference type="NCBI Taxonomy" id="77586"/>
    <lineage>
        <taxon>Eukaryota</taxon>
        <taxon>Viridiplantae</taxon>
        <taxon>Streptophyta</taxon>
        <taxon>Embryophyta</taxon>
        <taxon>Tracheophyta</taxon>
        <taxon>Spermatophyta</taxon>
        <taxon>Magnoliopsida</taxon>
        <taxon>Liliopsida</taxon>
        <taxon>Poales</taxon>
        <taxon>Poaceae</taxon>
        <taxon>BOP clade</taxon>
        <taxon>Oryzoideae</taxon>
        <taxon>Oryzeae</taxon>
        <taxon>Oryzinae</taxon>
        <taxon>Leersia</taxon>
    </lineage>
</organism>
<reference evidence="1 2" key="1">
    <citation type="submission" date="2012-08" db="EMBL/GenBank/DDBJ databases">
        <title>Oryza genome evolution.</title>
        <authorList>
            <person name="Wing R.A."/>
        </authorList>
    </citation>
    <scope>NUCLEOTIDE SEQUENCE</scope>
</reference>
<dbReference type="Gramene" id="LPERR12G06870.1">
    <property type="protein sequence ID" value="LPERR12G06870.1"/>
    <property type="gene ID" value="LPERR12G06870"/>
</dbReference>
<name>A0A0D9XYB1_9ORYZ</name>
<keyword evidence="2" id="KW-1185">Reference proteome</keyword>
<dbReference type="Proteomes" id="UP000032180">
    <property type="component" value="Chromosome 12"/>
</dbReference>
<evidence type="ECO:0000313" key="2">
    <source>
        <dbReference type="Proteomes" id="UP000032180"/>
    </source>
</evidence>
<evidence type="ECO:0000313" key="1">
    <source>
        <dbReference type="EnsemblPlants" id="LPERR12G06870.1"/>
    </source>
</evidence>
<reference evidence="2" key="2">
    <citation type="submission" date="2013-12" db="EMBL/GenBank/DDBJ databases">
        <authorList>
            <person name="Yu Y."/>
            <person name="Lee S."/>
            <person name="de Baynast K."/>
            <person name="Wissotski M."/>
            <person name="Liu L."/>
            <person name="Talag J."/>
            <person name="Goicoechea J."/>
            <person name="Angelova A."/>
            <person name="Jetty R."/>
            <person name="Kudrna D."/>
            <person name="Golser W."/>
            <person name="Rivera L."/>
            <person name="Zhang J."/>
            <person name="Wing R."/>
        </authorList>
    </citation>
    <scope>NUCLEOTIDE SEQUENCE</scope>
</reference>
<dbReference type="AlphaFoldDB" id="A0A0D9XYB1"/>
<reference evidence="1" key="3">
    <citation type="submission" date="2015-04" db="UniProtKB">
        <authorList>
            <consortium name="EnsemblPlants"/>
        </authorList>
    </citation>
    <scope>IDENTIFICATION</scope>
</reference>
<sequence>MLRHKREGVYHLGFIDPYVVHSTNVGDKPEETERNILQLLRKQAHKTRIFFPYVFSAWIRFTSKESGEWKVPLRVITNKSIGGIESLKKINTKLSKKY</sequence>
<dbReference type="EnsemblPlants" id="LPERR12G06870.1">
    <property type="protein sequence ID" value="LPERR12G06870.1"/>
    <property type="gene ID" value="LPERR12G06870"/>
</dbReference>
<accession>A0A0D9XYB1</accession>
<proteinExistence type="predicted"/>